<protein>
    <submittedName>
        <fullName evidence="1">Uncharacterized protein</fullName>
    </submittedName>
</protein>
<comment type="caution">
    <text evidence="1">The sequence shown here is derived from an EMBL/GenBank/DDBJ whole genome shotgun (WGS) entry which is preliminary data.</text>
</comment>
<proteinExistence type="predicted"/>
<reference evidence="1" key="1">
    <citation type="journal article" date="2015" name="Nature">
        <title>Complex archaea that bridge the gap between prokaryotes and eukaryotes.</title>
        <authorList>
            <person name="Spang A."/>
            <person name="Saw J.H."/>
            <person name="Jorgensen S.L."/>
            <person name="Zaremba-Niedzwiedzka K."/>
            <person name="Martijn J."/>
            <person name="Lind A.E."/>
            <person name="van Eijk R."/>
            <person name="Schleper C."/>
            <person name="Guy L."/>
            <person name="Ettema T.J."/>
        </authorList>
    </citation>
    <scope>NUCLEOTIDE SEQUENCE</scope>
</reference>
<gene>
    <name evidence="1" type="ORF">LCGC14_2888330</name>
</gene>
<evidence type="ECO:0000313" key="1">
    <source>
        <dbReference type="EMBL" id="KKK73983.1"/>
    </source>
</evidence>
<feature type="non-terminal residue" evidence="1">
    <location>
        <position position="389"/>
    </location>
</feature>
<organism evidence="1">
    <name type="scientific">marine sediment metagenome</name>
    <dbReference type="NCBI Taxonomy" id="412755"/>
    <lineage>
        <taxon>unclassified sequences</taxon>
        <taxon>metagenomes</taxon>
        <taxon>ecological metagenomes</taxon>
    </lineage>
</organism>
<name>A0A0F8XYA8_9ZZZZ</name>
<dbReference type="AlphaFoldDB" id="A0A0F8XYA8"/>
<feature type="non-terminal residue" evidence="1">
    <location>
        <position position="1"/>
    </location>
</feature>
<sequence length="389" mass="41930">SELGTATYDDVQDYINFFGDRTLFTGGGFTDNGDGTVTVPAGTGWCKETDSDTAVGKFFDFSADNSVSLTDQVTNYLYVDYNGGTPQIVVATARTTHGFKQDHIPIGCIFRDGTTLHLHSFANFGIQGINRTHMHHIEEADGHRANGLVTSSTGTRNLAITAGVLYVGLDRTTTSPFTTPNSGTADATEANKLHDADGGFAITDVGKTVHNTTDDTYANVTAFVDSGELTLDADIFISGENYDLDIFSYWYTSDSGTTWTEVKGSTAISNTQYNNIASGLANLTSNKYGVHWLYMDFDGNHLHIVYGQGNYTANQAETAGVPSTSPNLVTNYCVLIAKIICQESTDTLTITYPWTTVFTSSLATDHNSLANLTTGDVHTQYLLTDGTRA</sequence>
<dbReference type="EMBL" id="LAZR01056534">
    <property type="protein sequence ID" value="KKK73983.1"/>
    <property type="molecule type" value="Genomic_DNA"/>
</dbReference>
<accession>A0A0F8XYA8</accession>